<dbReference type="InterPro" id="IPR050708">
    <property type="entry name" value="T6SS_VgrG/RHS"/>
</dbReference>
<organism evidence="4 5">
    <name type="scientific">Kibdelosporangium phytohabitans</name>
    <dbReference type="NCBI Taxonomy" id="860235"/>
    <lineage>
        <taxon>Bacteria</taxon>
        <taxon>Bacillati</taxon>
        <taxon>Actinomycetota</taxon>
        <taxon>Actinomycetes</taxon>
        <taxon>Pseudonocardiales</taxon>
        <taxon>Pseudonocardiaceae</taxon>
        <taxon>Kibdelosporangium</taxon>
    </lineage>
</organism>
<gene>
    <name evidence="4" type="ORF">AOZ06_42655</name>
</gene>
<evidence type="ECO:0000259" key="3">
    <source>
        <dbReference type="PROSITE" id="PS01159"/>
    </source>
</evidence>
<proteinExistence type="predicted"/>
<dbReference type="InterPro" id="IPR022385">
    <property type="entry name" value="Rhs_assc_core"/>
</dbReference>
<dbReference type="PANTHER" id="PTHR32305:SF17">
    <property type="entry name" value="TRNA NUCLEASE WAPA"/>
    <property type="match status" value="1"/>
</dbReference>
<dbReference type="InterPro" id="IPR006530">
    <property type="entry name" value="YD"/>
</dbReference>
<feature type="region of interest" description="Disordered" evidence="2">
    <location>
        <begin position="1618"/>
        <end position="1641"/>
    </location>
</feature>
<feature type="region of interest" description="Disordered" evidence="2">
    <location>
        <begin position="790"/>
        <end position="818"/>
    </location>
</feature>
<sequence length="1899" mass="206819">MPTVPVSPVGQGARGTEKDEAAQSARRGDQGSLPVSLPGEGTYSATSLSQSGKWDVSGQTGDFTWSYPLKVPPAAGGLEPSLGLGYSSSAVDGLTSATNNQASWVGDGWSLWPGFVERTYGSCQTDLPGDPKLNPADLCWKSDNATLSLNGSQTSLIRDDNSGVWKPKSDNGSRIERIFEAGRNADNDGEHWKVTTTDGTQYFFGSRADAASTWTVPVYGDDPKEPCNRVGDFAGSWCNQGYRFQLDKVVSPNGDVMIYNYATESNKYGQNKNTRAGEYVRGGWLKNIEYGLRDDTRDLAATGRVVFEVAERCVPGSGCDPNNAQHRANFPDVPLELKCDAASCEKTWSPSFWTTKRLNKIRTEVRDGSGYRPVDSWLLRHEFPYPNDNGKPALWLAGITHTGHDGGVLALPEVTFEGVRKPNRLVKNGDGASFLIRFRIGAIVSESGAVTTVTYAERNCGDPDGLKAETNTLRCFPAKWSAPGIPERTDWFHKYVVSSVSNTDWIGSELSSETTYEYVGGAAWHYDESEFTRDEDKTWNQFRGYGQVIVRTGKASDAPRTRTKVSTTYYRGMNGDKGKPPAKVTDSENGSVDDHNWLNGTERESITYLGDTNEVVSKTISEPYWRDAPTAKRGVYEARIVREGTTRSFTMLADGRKQETKTATSYEPGDPTAMVWQVSDFGDVTKGDDERCTTTKYARNTAKWLMALPSEVDTIAVACGAPATFPTHALSNDRTTYDDRGNVTSTQVLKARPAEDRFEHVTTSLVMAEDIDKHGRALKVTDALKNVSTTEYSPKAGGPVTQTKATNPLGFSLTTTLNPPRGSTVKAVDVNERVTESAYDPLGRLTQVWLPGRARSGNNGNKKFSYKISRTEPNVVTTQVLGPKGVDLPATKEILDGQLRPRQTQRKTDGGRVLTEIRYDSHGRAFLRSKPFFTTGEVDDKLWMASNTEAIPPHSVTEYDGAGRQTAEIFKAPTEKWRATTTYGGNWVKVTPPAGGVPTTTLFDARGQLVERRTDAPESSYDATTYRYNAAGQLSEVKDPENNVWRNEYDLLGRQTVQYDPDKGKTSKTYDDLNRPIEIKDARGTILRTTYDAIGRPTLTQQVFPGNPDRTEKRSETTYDTVANAKGLPATVTRWMGTTAYTSSVLAYDRAGRPAATELVIPDSEQDRPIAGKYVTTMRYNPDGSPQSTGLPPVGVERTPGHLGAETVLHEYDDLGRLQKTSGGPSNVGPYNYVTDTQYTSYGEPQQLRFGDRGKHSWVTMIYESDTRRPQRTLVDSETSAPMQADINYAYNPAGLVTSIVDQTLDREADVQCFSYDHLQRLTSAWTPARTAQPCAAAPSTGNLAGPAKYWQSFAYDKVGNRLTDTQRSAQGDTVRTYAKGDAHKMKSVSTTKPGFTTAAVDEPAYDAVGNTISRKTSSGAPQELDWDAEGRLAKVTEGTKVTEFVYGATGERLIRREPGSTTLYLVGQELQVKGTVKTATRYYSHGGRVVAARSGAALNYVATDHQGTVNASVEVSSLKTERRRQLPFGGPRGEQGQFLGDKGFVGGTVDASAGFTTLGARQYDPDTGRFLSVDPMLVFSDPQQMQGYSYANNSPISMSDSTGLLATPCMIDGPCANPNTGTVPGPQNPGGTPSKPKQKVIPPALRNNGWSSTMPAKLSSSGQVAWSHWYQAGNMVINACQPGVKQSFDWNCNTAMDYYNQQYSAYKKASGSPSGWDKALDVLVGYSELMLCTLPGIHAAACWVPSDVTVGYCAGAGLSNGVTTHGGEGCLAFDHKGVGVVSTKRNGTSNGQQGVTGAAGVKWMKGDIEYQNGHVGEYLEIPYKYGEVEIGTSHGKPHSIGLYVGRNQKPARHAKEEKHHGHPPTAGTDITTSRRLTNGGPVCRYCTAIEDFLLSPFK</sequence>
<dbReference type="PANTHER" id="PTHR32305">
    <property type="match status" value="1"/>
</dbReference>
<protein>
    <recommendedName>
        <fullName evidence="3">WW domain-containing protein</fullName>
    </recommendedName>
</protein>
<dbReference type="EMBL" id="CP012752">
    <property type="protein sequence ID" value="ALG12671.1"/>
    <property type="molecule type" value="Genomic_DNA"/>
</dbReference>
<feature type="domain" description="WW" evidence="3">
    <location>
        <begin position="192"/>
        <end position="217"/>
    </location>
</feature>
<dbReference type="Gene3D" id="2.180.10.10">
    <property type="entry name" value="RHS repeat-associated core"/>
    <property type="match status" value="2"/>
</dbReference>
<name>A0A0N7F4X8_9PSEU</name>
<dbReference type="InterPro" id="IPR031325">
    <property type="entry name" value="RHS_repeat"/>
</dbReference>
<accession>A0A0N7F4X8</accession>
<evidence type="ECO:0000256" key="2">
    <source>
        <dbReference type="SAM" id="MobiDB-lite"/>
    </source>
</evidence>
<dbReference type="InterPro" id="IPR056823">
    <property type="entry name" value="TEN-like_YD-shell"/>
</dbReference>
<dbReference type="KEGG" id="kphy:AOZ06_42655"/>
<feature type="region of interest" description="Disordered" evidence="2">
    <location>
        <begin position="1"/>
        <end position="54"/>
    </location>
</feature>
<keyword evidence="5" id="KW-1185">Reference proteome</keyword>
<dbReference type="NCBIfam" id="TIGR03696">
    <property type="entry name" value="Rhs_assc_core"/>
    <property type="match status" value="1"/>
</dbReference>
<dbReference type="STRING" id="860235.AOZ06_42655"/>
<reference evidence="4 5" key="1">
    <citation type="submission" date="2015-07" db="EMBL/GenBank/DDBJ databases">
        <title>Genome sequencing of Kibdelosporangium phytohabitans.</title>
        <authorList>
            <person name="Qin S."/>
            <person name="Xing K."/>
        </authorList>
    </citation>
    <scope>NUCLEOTIDE SEQUENCE [LARGE SCALE GENOMIC DNA]</scope>
    <source>
        <strain evidence="4 5">KLBMP1111</strain>
    </source>
</reference>
<feature type="region of interest" description="Disordered" evidence="2">
    <location>
        <begin position="1850"/>
        <end position="1875"/>
    </location>
</feature>
<evidence type="ECO:0000256" key="1">
    <source>
        <dbReference type="ARBA" id="ARBA00022737"/>
    </source>
</evidence>
<evidence type="ECO:0000313" key="5">
    <source>
        <dbReference type="Proteomes" id="UP000063699"/>
    </source>
</evidence>
<keyword evidence="1" id="KW-0677">Repeat</keyword>
<dbReference type="PROSITE" id="PS01159">
    <property type="entry name" value="WW_DOMAIN_1"/>
    <property type="match status" value="1"/>
</dbReference>
<dbReference type="Proteomes" id="UP000063699">
    <property type="component" value="Chromosome"/>
</dbReference>
<dbReference type="Pfam" id="PF05593">
    <property type="entry name" value="RHS_repeat"/>
    <property type="match status" value="1"/>
</dbReference>
<feature type="region of interest" description="Disordered" evidence="2">
    <location>
        <begin position="572"/>
        <end position="598"/>
    </location>
</feature>
<feature type="compositionally biased region" description="Basic and acidic residues" evidence="2">
    <location>
        <begin position="15"/>
        <end position="29"/>
    </location>
</feature>
<evidence type="ECO:0000313" key="4">
    <source>
        <dbReference type="EMBL" id="ALG12671.1"/>
    </source>
</evidence>
<dbReference type="NCBIfam" id="TIGR01643">
    <property type="entry name" value="YD_repeat_2x"/>
    <property type="match status" value="3"/>
</dbReference>
<dbReference type="InterPro" id="IPR001202">
    <property type="entry name" value="WW_dom"/>
</dbReference>
<dbReference type="Pfam" id="PF25023">
    <property type="entry name" value="TEN_YD-shell"/>
    <property type="match status" value="1"/>
</dbReference>
<feature type="compositionally biased region" description="Polar residues" evidence="2">
    <location>
        <begin position="43"/>
        <end position="54"/>
    </location>
</feature>